<reference evidence="5 6" key="1">
    <citation type="submission" date="2024-03" db="EMBL/GenBank/DDBJ databases">
        <title>Human intestinal bacterial collection.</title>
        <authorList>
            <person name="Pauvert C."/>
            <person name="Hitch T.C.A."/>
            <person name="Clavel T."/>
        </authorList>
    </citation>
    <scope>NUCLEOTIDE SEQUENCE [LARGE SCALE GENOMIC DNA]</scope>
    <source>
        <strain evidence="5 6">CLA-AP-H27</strain>
    </source>
</reference>
<feature type="domain" description="AMP-binding enzyme C-terminal" evidence="4">
    <location>
        <begin position="439"/>
        <end position="514"/>
    </location>
</feature>
<dbReference type="InterPro" id="IPR020845">
    <property type="entry name" value="AMP-binding_CS"/>
</dbReference>
<dbReference type="PANTHER" id="PTHR43201:SF5">
    <property type="entry name" value="MEDIUM-CHAIN ACYL-COA LIGASE ACSF2, MITOCHONDRIAL"/>
    <property type="match status" value="1"/>
</dbReference>
<comment type="caution">
    <text evidence="5">The sequence shown here is derived from an EMBL/GenBank/DDBJ whole genome shotgun (WGS) entry which is preliminary data.</text>
</comment>
<evidence type="ECO:0000259" key="4">
    <source>
        <dbReference type="Pfam" id="PF13193"/>
    </source>
</evidence>
<dbReference type="EMBL" id="JBBMFJ010000005">
    <property type="protein sequence ID" value="MEQ2562314.1"/>
    <property type="molecule type" value="Genomic_DNA"/>
</dbReference>
<dbReference type="PANTHER" id="PTHR43201">
    <property type="entry name" value="ACYL-COA SYNTHETASE"/>
    <property type="match status" value="1"/>
</dbReference>
<sequence length="540" mass="60109">MELMRKTIGQYLKEQAAVIGDHTAMEMFGWSCSFAQLDETSDLMAGRLDDMGVTRGTHVGIWSVNSPNWVFTFLALVKIGAVPVLINTCYRDEELKGILQYSDVEYVFCGAGCKDIVYDDVIADIRQDTPKVKRFLHLDEKEAGTWMSPDSFGRREKSPEVLARIQELKSQVQPEDAACMIFTSGTTSLPKGILLSHEQLINNSRAMVEAMHWGVSDKMCITVPLFHCFGITAGVIACITGGMDMCLIPYFRTAHVWDAIDKYECTILNGVPSMFLALIRKPKYAGRQAPNLRSGIIAGSPCTPEDFLEICRRFPQMHLQPSYGQTETSPCIAIADWDDPNEVKALSAGHVIEHVKARIVDLGTGKEVPAGKNGEIQVQGYNVMLGYYHLPKANAKVFTEDGWLRTGDTGYFDEKGELHITGRIKEMIIRAGENISPQEIELAIRRYEGVADVKVVGVPAQVLQEEIAACVIPKPGAQIDKERMLSYLKKHLADYKVPAYVFWFEEFPMNASGKIELKELRKEAAERAAKQRELDGGAKG</sequence>
<dbReference type="InterPro" id="IPR025110">
    <property type="entry name" value="AMP-bd_C"/>
</dbReference>
<proteinExistence type="inferred from homology"/>
<organism evidence="5 6">
    <name type="scientific">Ventrimonas faecis</name>
    <dbReference type="NCBI Taxonomy" id="3133170"/>
    <lineage>
        <taxon>Bacteria</taxon>
        <taxon>Bacillati</taxon>
        <taxon>Bacillota</taxon>
        <taxon>Clostridia</taxon>
        <taxon>Lachnospirales</taxon>
        <taxon>Lachnospiraceae</taxon>
        <taxon>Ventrimonas</taxon>
    </lineage>
</organism>
<evidence type="ECO:0000256" key="2">
    <source>
        <dbReference type="ARBA" id="ARBA00022598"/>
    </source>
</evidence>
<keyword evidence="2" id="KW-0436">Ligase</keyword>
<name>A0ABV1HJ26_9FIRM</name>
<feature type="domain" description="AMP-dependent synthetase/ligase" evidence="3">
    <location>
        <begin position="13"/>
        <end position="388"/>
    </location>
</feature>
<gene>
    <name evidence="5" type="ORF">WMO41_03890</name>
</gene>
<accession>A0ABV1HJ26</accession>
<dbReference type="RefSeq" id="WP_349228643.1">
    <property type="nucleotide sequence ID" value="NZ_JBBMFJ010000005.1"/>
</dbReference>
<comment type="similarity">
    <text evidence="1">Belongs to the ATP-dependent AMP-binding enzyme family.</text>
</comment>
<dbReference type="InterPro" id="IPR045851">
    <property type="entry name" value="AMP-bd_C_sf"/>
</dbReference>
<dbReference type="Gene3D" id="3.40.50.12780">
    <property type="entry name" value="N-terminal domain of ligase-like"/>
    <property type="match status" value="1"/>
</dbReference>
<dbReference type="InterPro" id="IPR000873">
    <property type="entry name" value="AMP-dep_synth/lig_dom"/>
</dbReference>
<dbReference type="SUPFAM" id="SSF56801">
    <property type="entry name" value="Acetyl-CoA synthetase-like"/>
    <property type="match status" value="1"/>
</dbReference>
<dbReference type="Pfam" id="PF00501">
    <property type="entry name" value="AMP-binding"/>
    <property type="match status" value="1"/>
</dbReference>
<evidence type="ECO:0000256" key="1">
    <source>
        <dbReference type="ARBA" id="ARBA00006432"/>
    </source>
</evidence>
<keyword evidence="6" id="KW-1185">Reference proteome</keyword>
<evidence type="ECO:0000259" key="3">
    <source>
        <dbReference type="Pfam" id="PF00501"/>
    </source>
</evidence>
<dbReference type="PROSITE" id="PS00455">
    <property type="entry name" value="AMP_BINDING"/>
    <property type="match status" value="1"/>
</dbReference>
<dbReference type="Pfam" id="PF13193">
    <property type="entry name" value="AMP-binding_C"/>
    <property type="match status" value="1"/>
</dbReference>
<dbReference type="InterPro" id="IPR042099">
    <property type="entry name" value="ANL_N_sf"/>
</dbReference>
<dbReference type="Gene3D" id="3.30.300.30">
    <property type="match status" value="1"/>
</dbReference>
<protein>
    <submittedName>
        <fullName evidence="5">AMP-binding protein</fullName>
    </submittedName>
</protein>
<dbReference type="Proteomes" id="UP001437460">
    <property type="component" value="Unassembled WGS sequence"/>
</dbReference>
<evidence type="ECO:0000313" key="5">
    <source>
        <dbReference type="EMBL" id="MEQ2562314.1"/>
    </source>
</evidence>
<evidence type="ECO:0000313" key="6">
    <source>
        <dbReference type="Proteomes" id="UP001437460"/>
    </source>
</evidence>